<dbReference type="GO" id="GO:0030246">
    <property type="term" value="F:carbohydrate binding"/>
    <property type="evidence" value="ECO:0007669"/>
    <property type="project" value="InterPro"/>
</dbReference>
<dbReference type="Pfam" id="PF16353">
    <property type="entry name" value="LacZ_4"/>
    <property type="match status" value="1"/>
</dbReference>
<dbReference type="GO" id="GO:0004565">
    <property type="term" value="F:beta-galactosidase activity"/>
    <property type="evidence" value="ECO:0007669"/>
    <property type="project" value="UniProtKB-EC"/>
</dbReference>
<sequence>MNRSYLLLLAGMLCAPAAWADGTLGGYFYQQQEAPTGWEWQSPDSVAVNKLQPHAWFFSFRNIDEARKVLPENSSYWKSLDGMWKFHWAPNPDERPKDFFRTDYDVSKWDDIKVPMNWNMAGLQRDGKNKYGDPLYSNQRVIFQHSWQPMNDWKGGVMRTPPKDWMTYRNRNEVGSYRRTFTVPADWKGQEIYLNFDGVDSFFYLYINGKYVGFSKNSRNLAEFNITPYLNKEGEENTVAVEVYRHSDGSFLESQDMFRLPGIFRTVALTAKPQVQVRDFKAIPDLDETYSNAKLHITAQLQNLSKKAIKGYTIQYSLYANRLYSDENTLLNGVTASAKLAGKLNAKGEISLEATLDAANKVNLWSAEAPHRYTLVGELKDGKGRTVQTFSTFVGFRKVEIKETPAEKDEFGLAGRYYYLNGQPIKLKGVNRHENNVKAGHTVSREQMEHEVFLMKRGNINHVRNCHYPDAPYWYYLCDKYGIYLEDEANIESHEYYYGKQSLSHVPEFRNAHIARNMEMVHATVNHPSVVIWSLGNEAGPGKTFVDCYNAIKAYDTSRPVQYERNNDIVDMGSNQYPSIAWVQGAVQGKYKLKYPFHISEYAHSMGNACGNLIDYWDAIESTNFFMGGAIWDWVDQALDKQDPATGKTYWAYGGDFGKDNKPNDGMFCMNGIMRPDLTPKAQYFEVKKVYQNVGVKAIDMKQGQIEIFNKNYFEPLKNYQIVWSLYKDGVCVKKNQPLQGAKNIVGPREKGIYTLPYDYASLDANSEYFVTVQFLLGKDMPWAKKGYPQMEEQLRVKGADVAAPTIAAVAKNGKAMKYQLDKAAKRASITGENFQVAFDLNTGAIYSLKYGNQEIIKDGNGPQLDAYRAPTDNDAGIGYHNAWFKNGLYDLQHVVKSWTCTPNKKDGTYKLDFTVESQGKEGCDVNYGNRDRDPESCYNFEKNKHALTDADLKFTSRQIYTIYKDGSIEMQSAIGANRSKVILPRIGYSMVLPSELNQYDYYGRGPVNNYNDRKTSQFIGWYHSPVAEQGIMLPKPQAQGNREEVRWCAVTNSQQQGVVFISDSTMSASALPWSQQELTLAAHPYQLPKSSGTHLHLDAKVTGLGGASCGQGGPLTPDQVRSTPTTFGFIIRPAVKSELPNLVKVSATGRKMVKDIMQQMKQNQQNTGLQIAFASSQEPDEGDASYLVDGDPSTIWHTMYSITLAKYPHWVDFDAGKQKVIKGFTYLTRQDGSLNGCIKDYEIYVSNDNKTWGEPVAKGSFEKTAKLQKVMFGKPVKARYVRLRALNEQSGQDYASGAEFTLVTE</sequence>
<dbReference type="Gene3D" id="2.60.120.260">
    <property type="entry name" value="Galactose-binding domain-like"/>
    <property type="match status" value="2"/>
</dbReference>
<evidence type="ECO:0000256" key="10">
    <source>
        <dbReference type="SAM" id="SignalP"/>
    </source>
</evidence>
<evidence type="ECO:0000313" key="13">
    <source>
        <dbReference type="Proteomes" id="UP000480425"/>
    </source>
</evidence>
<feature type="chain" id="PRO_5026040956" description="beta-galactosidase" evidence="10">
    <location>
        <begin position="21"/>
        <end position="1306"/>
    </location>
</feature>
<organism evidence="12 13">
    <name type="scientific">Segatella copri</name>
    <dbReference type="NCBI Taxonomy" id="165179"/>
    <lineage>
        <taxon>Bacteria</taxon>
        <taxon>Pseudomonadati</taxon>
        <taxon>Bacteroidota</taxon>
        <taxon>Bacteroidia</taxon>
        <taxon>Bacteroidales</taxon>
        <taxon>Prevotellaceae</taxon>
        <taxon>Segatella</taxon>
    </lineage>
</organism>
<keyword evidence="10" id="KW-0732">Signal</keyword>
<evidence type="ECO:0000256" key="1">
    <source>
        <dbReference type="ARBA" id="ARBA00001412"/>
    </source>
</evidence>
<dbReference type="InterPro" id="IPR013783">
    <property type="entry name" value="Ig-like_fold"/>
</dbReference>
<dbReference type="InterPro" id="IPR011013">
    <property type="entry name" value="Gal_mutarotase_sf_dom"/>
</dbReference>
<dbReference type="Gene3D" id="2.70.98.10">
    <property type="match status" value="1"/>
</dbReference>
<dbReference type="InterPro" id="IPR000421">
    <property type="entry name" value="FA58C"/>
</dbReference>
<dbReference type="InterPro" id="IPR032312">
    <property type="entry name" value="LacZ_4"/>
</dbReference>
<dbReference type="Pfam" id="PF02836">
    <property type="entry name" value="Glyco_hydro_2_C"/>
    <property type="match status" value="1"/>
</dbReference>
<dbReference type="SUPFAM" id="SSF49303">
    <property type="entry name" value="beta-Galactosidase/glucuronidase domain"/>
    <property type="match status" value="2"/>
</dbReference>
<evidence type="ECO:0000256" key="6">
    <source>
        <dbReference type="ARBA" id="ARBA00022801"/>
    </source>
</evidence>
<dbReference type="SUPFAM" id="SSF51445">
    <property type="entry name" value="(Trans)glycosidases"/>
    <property type="match status" value="1"/>
</dbReference>
<evidence type="ECO:0000256" key="4">
    <source>
        <dbReference type="ARBA" id="ARBA00011245"/>
    </source>
</evidence>
<dbReference type="InterPro" id="IPR050347">
    <property type="entry name" value="Bact_Beta-galactosidase"/>
</dbReference>
<dbReference type="EC" id="3.2.1.23" evidence="5"/>
<dbReference type="InterPro" id="IPR008979">
    <property type="entry name" value="Galactose-bd-like_sf"/>
</dbReference>
<accession>A0A6G1TWA6</accession>
<dbReference type="Pfam" id="PF00703">
    <property type="entry name" value="Glyco_hydro_2"/>
    <property type="match status" value="1"/>
</dbReference>
<dbReference type="Pfam" id="PF00754">
    <property type="entry name" value="F5_F8_type_C"/>
    <property type="match status" value="1"/>
</dbReference>
<dbReference type="SMART" id="SM01038">
    <property type="entry name" value="Bgal_small_N"/>
    <property type="match status" value="1"/>
</dbReference>
<dbReference type="Pfam" id="PF02837">
    <property type="entry name" value="Glyco_hydro_2_N"/>
    <property type="match status" value="1"/>
</dbReference>
<dbReference type="Proteomes" id="UP000480425">
    <property type="component" value="Unassembled WGS sequence"/>
</dbReference>
<evidence type="ECO:0000259" key="11">
    <source>
        <dbReference type="PROSITE" id="PS50022"/>
    </source>
</evidence>
<evidence type="ECO:0000256" key="7">
    <source>
        <dbReference type="ARBA" id="ARBA00022837"/>
    </source>
</evidence>
<dbReference type="PANTHER" id="PTHR46323:SF2">
    <property type="entry name" value="BETA-GALACTOSIDASE"/>
    <property type="match status" value="1"/>
</dbReference>
<name>A0A6G1TWA6_9BACT</name>
<comment type="cofactor">
    <cofactor evidence="2">
        <name>Ca(2+)</name>
        <dbReference type="ChEBI" id="CHEBI:29108"/>
    </cofactor>
</comment>
<dbReference type="InterPro" id="IPR036156">
    <property type="entry name" value="Beta-gal/glucu_dom_sf"/>
</dbReference>
<dbReference type="Gene3D" id="2.60.40.10">
    <property type="entry name" value="Immunoglobulins"/>
    <property type="match status" value="2"/>
</dbReference>
<dbReference type="InterPro" id="IPR006103">
    <property type="entry name" value="Glyco_hydro_2_cat"/>
</dbReference>
<dbReference type="GO" id="GO:0009341">
    <property type="term" value="C:beta-galactosidase complex"/>
    <property type="evidence" value="ECO:0007669"/>
    <property type="project" value="InterPro"/>
</dbReference>
<comment type="caution">
    <text evidence="12">The sequence shown here is derived from an EMBL/GenBank/DDBJ whole genome shotgun (WGS) entry which is preliminary data.</text>
</comment>
<dbReference type="Gene3D" id="3.20.20.80">
    <property type="entry name" value="Glycosidases"/>
    <property type="match status" value="1"/>
</dbReference>
<protein>
    <recommendedName>
        <fullName evidence="5">beta-galactosidase</fullName>
        <ecNumber evidence="5">3.2.1.23</ecNumber>
    </recommendedName>
    <alternativeName>
        <fullName evidence="9">Lactase</fullName>
    </alternativeName>
</protein>
<evidence type="ECO:0000313" key="12">
    <source>
        <dbReference type="EMBL" id="MQN79457.1"/>
    </source>
</evidence>
<dbReference type="PROSITE" id="PS50022">
    <property type="entry name" value="FA58C_3"/>
    <property type="match status" value="1"/>
</dbReference>
<dbReference type="PANTHER" id="PTHR46323">
    <property type="entry name" value="BETA-GALACTOSIDASE"/>
    <property type="match status" value="1"/>
</dbReference>
<evidence type="ECO:0000256" key="8">
    <source>
        <dbReference type="ARBA" id="ARBA00023295"/>
    </source>
</evidence>
<comment type="similarity">
    <text evidence="3">Belongs to the glycosyl hydrolase 2 family.</text>
</comment>
<reference evidence="12 13" key="1">
    <citation type="submission" date="2019-09" db="EMBL/GenBank/DDBJ databases">
        <title>Distinct polysaccharide growth profiles of human intestinal Prevotella copri isolates.</title>
        <authorList>
            <person name="Fehlner-Peach H."/>
            <person name="Magnabosco C."/>
            <person name="Raghavan V."/>
            <person name="Scher J.U."/>
            <person name="Tett A."/>
            <person name="Cox L.M."/>
            <person name="Gottsegen C."/>
            <person name="Watters A."/>
            <person name="Wiltshire- Gordon J.D."/>
            <person name="Segata N."/>
            <person name="Bonneau R."/>
            <person name="Littman D.R."/>
        </authorList>
    </citation>
    <scope>NUCLEOTIDE SEQUENCE [LARGE SCALE GENOMIC DNA]</scope>
    <source>
        <strain evidence="13">iA622</strain>
    </source>
</reference>
<dbReference type="OrthoDB" id="9801077at2"/>
<feature type="domain" description="F5/8 type C" evidence="11">
    <location>
        <begin position="1154"/>
        <end position="1306"/>
    </location>
</feature>
<keyword evidence="7" id="KW-0106">Calcium</keyword>
<evidence type="ECO:0000256" key="5">
    <source>
        <dbReference type="ARBA" id="ARBA00012756"/>
    </source>
</evidence>
<dbReference type="InterPro" id="IPR017853">
    <property type="entry name" value="GH"/>
</dbReference>
<gene>
    <name evidence="12" type="ORF">F7D73_00450</name>
</gene>
<keyword evidence="8" id="KW-0326">Glycosidase</keyword>
<feature type="signal peptide" evidence="10">
    <location>
        <begin position="1"/>
        <end position="20"/>
    </location>
</feature>
<dbReference type="EMBL" id="VZCB01000005">
    <property type="protein sequence ID" value="MQN79457.1"/>
    <property type="molecule type" value="Genomic_DNA"/>
</dbReference>
<dbReference type="InterPro" id="IPR004199">
    <property type="entry name" value="B-gal_small/dom_5"/>
</dbReference>
<dbReference type="InterPro" id="IPR006101">
    <property type="entry name" value="Glyco_hydro_2"/>
</dbReference>
<dbReference type="InterPro" id="IPR006104">
    <property type="entry name" value="Glyco_hydro_2_N"/>
</dbReference>
<evidence type="ECO:0000256" key="2">
    <source>
        <dbReference type="ARBA" id="ARBA00001913"/>
    </source>
</evidence>
<dbReference type="Pfam" id="PF02929">
    <property type="entry name" value="Bgal_small_N"/>
    <property type="match status" value="1"/>
</dbReference>
<keyword evidence="6" id="KW-0378">Hydrolase</keyword>
<comment type="catalytic activity">
    <reaction evidence="1">
        <text>Hydrolysis of terminal non-reducing beta-D-galactose residues in beta-D-galactosides.</text>
        <dbReference type="EC" id="3.2.1.23"/>
    </reaction>
</comment>
<comment type="subunit">
    <text evidence="4">Monomer.</text>
</comment>
<dbReference type="PRINTS" id="PR00132">
    <property type="entry name" value="GLHYDRLASE2"/>
</dbReference>
<dbReference type="SUPFAM" id="SSF49785">
    <property type="entry name" value="Galactose-binding domain-like"/>
    <property type="match status" value="2"/>
</dbReference>
<dbReference type="InterPro" id="IPR014718">
    <property type="entry name" value="GH-type_carb-bd"/>
</dbReference>
<dbReference type="SUPFAM" id="SSF74650">
    <property type="entry name" value="Galactose mutarotase-like"/>
    <property type="match status" value="1"/>
</dbReference>
<proteinExistence type="inferred from homology"/>
<evidence type="ECO:0000256" key="3">
    <source>
        <dbReference type="ARBA" id="ARBA00007401"/>
    </source>
</evidence>
<dbReference type="GO" id="GO:0005990">
    <property type="term" value="P:lactose catabolic process"/>
    <property type="evidence" value="ECO:0007669"/>
    <property type="project" value="TreeGrafter"/>
</dbReference>
<dbReference type="InterPro" id="IPR006102">
    <property type="entry name" value="Ig-like_GH2"/>
</dbReference>
<evidence type="ECO:0000256" key="9">
    <source>
        <dbReference type="ARBA" id="ARBA00032230"/>
    </source>
</evidence>